<gene>
    <name evidence="1" type="ORF">CK203_107463</name>
</gene>
<comment type="caution">
    <text evidence="1">The sequence shown here is derived from an EMBL/GenBank/DDBJ whole genome shotgun (WGS) entry which is preliminary data.</text>
</comment>
<dbReference type="Proteomes" id="UP000288805">
    <property type="component" value="Unassembled WGS sequence"/>
</dbReference>
<sequence length="406" mass="45997">MLESVHSCATGQPMHLINLLHASLGYTTHHHPNAHGCLLGKGHHHPLPMSEAIVFALGRAWLMAPSAMHASNATHGAKVLPHKALVTHARVKVLKNTSPTKWSCILIDFVWPIILGNQSPLKVFALVFLQIWGVIENLPPSFLGFIRLTYQTWHGMTYACTSSFLFSQKKDQMTRPKYIAFLGDMTRDEFTLTCDWGCKMGAFTASQLEGLSWSVVHTDKDAERFYDMTEYLREVIFVLGKHIHHGNLNTKNVVIKEVRTKLICISNDRDISGLNAFSNLMKSILVEKGIQFQTRDFNDFLGLLKGSHFLDEGCLAYLYTPNFGPSEKLFYWLVAHDILPFEGTTGEVILTKMHSWTQQRDWTQHVPDEGRFVEILQKTANVSDDVQTFLRYRNVVAQANQVGINF</sequence>
<evidence type="ECO:0000313" key="1">
    <source>
        <dbReference type="EMBL" id="RVW21646.1"/>
    </source>
</evidence>
<protein>
    <submittedName>
        <fullName evidence="1">Uncharacterized protein</fullName>
    </submittedName>
</protein>
<dbReference type="AlphaFoldDB" id="A0A438CEP9"/>
<organism evidence="1 2">
    <name type="scientific">Vitis vinifera</name>
    <name type="common">Grape</name>
    <dbReference type="NCBI Taxonomy" id="29760"/>
    <lineage>
        <taxon>Eukaryota</taxon>
        <taxon>Viridiplantae</taxon>
        <taxon>Streptophyta</taxon>
        <taxon>Embryophyta</taxon>
        <taxon>Tracheophyta</taxon>
        <taxon>Spermatophyta</taxon>
        <taxon>Magnoliopsida</taxon>
        <taxon>eudicotyledons</taxon>
        <taxon>Gunneridae</taxon>
        <taxon>Pentapetalae</taxon>
        <taxon>rosids</taxon>
        <taxon>Vitales</taxon>
        <taxon>Vitaceae</taxon>
        <taxon>Viteae</taxon>
        <taxon>Vitis</taxon>
    </lineage>
</organism>
<reference evidence="1 2" key="1">
    <citation type="journal article" date="2018" name="PLoS Genet.">
        <title>Population sequencing reveals clonal diversity and ancestral inbreeding in the grapevine cultivar Chardonnay.</title>
        <authorList>
            <person name="Roach M.J."/>
            <person name="Johnson D.L."/>
            <person name="Bohlmann J."/>
            <person name="van Vuuren H.J."/>
            <person name="Jones S.J."/>
            <person name="Pretorius I.S."/>
            <person name="Schmidt S.A."/>
            <person name="Borneman A.R."/>
        </authorList>
    </citation>
    <scope>NUCLEOTIDE SEQUENCE [LARGE SCALE GENOMIC DNA]</scope>
    <source>
        <strain evidence="2">cv. Chardonnay</strain>
        <tissue evidence="1">Leaf</tissue>
    </source>
</reference>
<dbReference type="EMBL" id="QGNW01002277">
    <property type="protein sequence ID" value="RVW21646.1"/>
    <property type="molecule type" value="Genomic_DNA"/>
</dbReference>
<name>A0A438CEP9_VITVI</name>
<proteinExistence type="predicted"/>
<accession>A0A438CEP9</accession>
<evidence type="ECO:0000313" key="2">
    <source>
        <dbReference type="Proteomes" id="UP000288805"/>
    </source>
</evidence>